<protein>
    <submittedName>
        <fullName evidence="1">Uncharacterized protein</fullName>
    </submittedName>
</protein>
<accession>A0A8H4AU06</accession>
<evidence type="ECO:0000313" key="1">
    <source>
        <dbReference type="EMBL" id="KAF0532602.1"/>
    </source>
</evidence>
<dbReference type="EMBL" id="WTPW01000229">
    <property type="protein sequence ID" value="KAF0532602.1"/>
    <property type="molecule type" value="Genomic_DNA"/>
</dbReference>
<reference evidence="1 2" key="1">
    <citation type="journal article" date="2019" name="Environ. Microbiol.">
        <title>At the nexus of three kingdoms: the genome of the mycorrhizal fungus Gigaspora margarita provides insights into plant, endobacterial and fungal interactions.</title>
        <authorList>
            <person name="Venice F."/>
            <person name="Ghignone S."/>
            <person name="Salvioli di Fossalunga A."/>
            <person name="Amselem J."/>
            <person name="Novero M."/>
            <person name="Xianan X."/>
            <person name="Sedzielewska Toro K."/>
            <person name="Morin E."/>
            <person name="Lipzen A."/>
            <person name="Grigoriev I.V."/>
            <person name="Henrissat B."/>
            <person name="Martin F.M."/>
            <person name="Bonfante P."/>
        </authorList>
    </citation>
    <scope>NUCLEOTIDE SEQUENCE [LARGE SCALE GENOMIC DNA]</scope>
    <source>
        <strain evidence="1 2">BEG34</strain>
    </source>
</reference>
<sequence>MYKLPDALPNRVNEIFELFIQLDENKIKGLSLYNAILKAKQYDEQHFITCNVQNNYGISNSDKNQSIVAREKHSIKKTAKLKGKLKQAITSQAQKKNIFKKQKVEIDLTEDLLSQMLASSNNQEYQLTLRKCELAIEERELKLERENLN</sequence>
<organism evidence="1 2">
    <name type="scientific">Gigaspora margarita</name>
    <dbReference type="NCBI Taxonomy" id="4874"/>
    <lineage>
        <taxon>Eukaryota</taxon>
        <taxon>Fungi</taxon>
        <taxon>Fungi incertae sedis</taxon>
        <taxon>Mucoromycota</taxon>
        <taxon>Glomeromycotina</taxon>
        <taxon>Glomeromycetes</taxon>
        <taxon>Diversisporales</taxon>
        <taxon>Gigasporaceae</taxon>
        <taxon>Gigaspora</taxon>
    </lineage>
</organism>
<dbReference type="Proteomes" id="UP000439903">
    <property type="component" value="Unassembled WGS sequence"/>
</dbReference>
<proteinExistence type="predicted"/>
<comment type="caution">
    <text evidence="1">The sequence shown here is derived from an EMBL/GenBank/DDBJ whole genome shotgun (WGS) entry which is preliminary data.</text>
</comment>
<dbReference type="AlphaFoldDB" id="A0A8H4AU06"/>
<evidence type="ECO:0000313" key="2">
    <source>
        <dbReference type="Proteomes" id="UP000439903"/>
    </source>
</evidence>
<keyword evidence="2" id="KW-1185">Reference proteome</keyword>
<dbReference type="OrthoDB" id="2411665at2759"/>
<gene>
    <name evidence="1" type="ORF">F8M41_011103</name>
</gene>
<name>A0A8H4AU06_GIGMA</name>